<dbReference type="PANTHER" id="PTHR43448:SF7">
    <property type="entry name" value="4-HYDROXYBENZOATE SOLANESYLTRANSFERASE"/>
    <property type="match status" value="1"/>
</dbReference>
<feature type="transmembrane region" description="Helical" evidence="14">
    <location>
        <begin position="305"/>
        <end position="325"/>
    </location>
</feature>
<feature type="compositionally biased region" description="Basic and acidic residues" evidence="15">
    <location>
        <begin position="23"/>
        <end position="39"/>
    </location>
</feature>
<dbReference type="Gene3D" id="1.10.357.140">
    <property type="entry name" value="UbiA prenyltransferase"/>
    <property type="match status" value="1"/>
</dbReference>
<feature type="transmembrane region" description="Helical" evidence="14">
    <location>
        <begin position="280"/>
        <end position="299"/>
    </location>
</feature>
<comment type="similarity">
    <text evidence="14">Belongs to the UbiA prenyltransferase family. Protoheme IX farnesyltransferase subfamily.</text>
</comment>
<evidence type="ECO:0000256" key="9">
    <source>
        <dbReference type="ARBA" id="ARBA00023136"/>
    </source>
</evidence>
<feature type="transmembrane region" description="Helical" evidence="14">
    <location>
        <begin position="156"/>
        <end position="176"/>
    </location>
</feature>
<sequence length="364" mass="38210">MSTEILIADPLTPSSARVRYVSEGKRVDSQRESHPRNAAHDAANATEVAVGAGQGRGEDTSSAAANPATVVATRPSLFSDYIQLTKPRIVTMILVTTVASAMIAAGGWIATVDMFWLLLGTAMVAGSAGAANQVWERRIDCNMTRTATRPLPAERIKLTPAILYTAALVVVGTAILYWQFGYAPAAAGVATWLLYVLIYTPMKTRTAWNTTVGAVAGALPVLMGYTAAGGGIGDWTGWLLVAVLAAWQYPHFMAIAWLYRRQYAEAGFCMSTTVDPSGRSAAAQSIAGSIAILGCSVALCVIPGGSIAGMLIASAAAIVACYPMLRASIRFSATPDDAMARKLLRSSLLVLPAVLAIVTVRTVL</sequence>
<dbReference type="Pfam" id="PF01040">
    <property type="entry name" value="UbiA"/>
    <property type="match status" value="1"/>
</dbReference>
<dbReference type="NCBIfam" id="TIGR01473">
    <property type="entry name" value="cyoE_ctaB"/>
    <property type="match status" value="1"/>
</dbReference>
<evidence type="ECO:0000256" key="2">
    <source>
        <dbReference type="ARBA" id="ARBA00004919"/>
    </source>
</evidence>
<evidence type="ECO:0000256" key="4">
    <source>
        <dbReference type="ARBA" id="ARBA00022475"/>
    </source>
</evidence>
<evidence type="ECO:0000313" key="16">
    <source>
        <dbReference type="EMBL" id="GAA5506566.1"/>
    </source>
</evidence>
<comment type="caution">
    <text evidence="16">The sequence shown here is derived from an EMBL/GenBank/DDBJ whole genome shotgun (WGS) entry which is preliminary data.</text>
</comment>
<dbReference type="EMBL" id="BAABRO010000003">
    <property type="protein sequence ID" value="GAA5506566.1"/>
    <property type="molecule type" value="Genomic_DNA"/>
</dbReference>
<protein>
    <recommendedName>
        <fullName evidence="11 14">Protoheme IX farnesyltransferase</fullName>
        <ecNumber evidence="3 14">2.5.1.141</ecNumber>
    </recommendedName>
    <alternativeName>
        <fullName evidence="12 14">Heme B farnesyltransferase</fullName>
    </alternativeName>
    <alternativeName>
        <fullName evidence="10 14">Heme O synthase</fullName>
    </alternativeName>
</protein>
<dbReference type="RefSeq" id="WP_345683495.1">
    <property type="nucleotide sequence ID" value="NZ_BAABRO010000003.1"/>
</dbReference>
<dbReference type="InterPro" id="IPR000537">
    <property type="entry name" value="UbiA_prenyltransferase"/>
</dbReference>
<reference evidence="16 17" key="1">
    <citation type="submission" date="2024-02" db="EMBL/GenBank/DDBJ databases">
        <title>Rhodopirellula caenicola NBRC 110016.</title>
        <authorList>
            <person name="Ichikawa N."/>
            <person name="Katano-Makiyama Y."/>
            <person name="Hidaka K."/>
        </authorList>
    </citation>
    <scope>NUCLEOTIDE SEQUENCE [LARGE SCALE GENOMIC DNA]</scope>
    <source>
        <strain evidence="16 17">NBRC 110016</strain>
    </source>
</reference>
<feature type="transmembrane region" description="Helical" evidence="14">
    <location>
        <begin position="238"/>
        <end position="259"/>
    </location>
</feature>
<evidence type="ECO:0000256" key="13">
    <source>
        <dbReference type="ARBA" id="ARBA00047690"/>
    </source>
</evidence>
<evidence type="ECO:0000256" key="8">
    <source>
        <dbReference type="ARBA" id="ARBA00023133"/>
    </source>
</evidence>
<gene>
    <name evidence="16" type="primary">cyoE_1</name>
    <name evidence="14" type="synonym">ctaB</name>
    <name evidence="16" type="ORF">Rcae01_02019</name>
</gene>
<evidence type="ECO:0000256" key="6">
    <source>
        <dbReference type="ARBA" id="ARBA00022692"/>
    </source>
</evidence>
<evidence type="ECO:0000256" key="10">
    <source>
        <dbReference type="ARBA" id="ARBA00030253"/>
    </source>
</evidence>
<keyword evidence="9 14" id="KW-0472">Membrane</keyword>
<comment type="miscellaneous">
    <text evidence="14">Carbon 2 of the heme B porphyrin ring is defined according to the Fischer nomenclature.</text>
</comment>
<dbReference type="InterPro" id="IPR044878">
    <property type="entry name" value="UbiA_sf"/>
</dbReference>
<feature type="transmembrane region" description="Helical" evidence="14">
    <location>
        <begin position="346"/>
        <end position="363"/>
    </location>
</feature>
<keyword evidence="17" id="KW-1185">Reference proteome</keyword>
<evidence type="ECO:0000256" key="3">
    <source>
        <dbReference type="ARBA" id="ARBA00012292"/>
    </source>
</evidence>
<evidence type="ECO:0000256" key="5">
    <source>
        <dbReference type="ARBA" id="ARBA00022679"/>
    </source>
</evidence>
<feature type="transmembrane region" description="Helical" evidence="14">
    <location>
        <begin position="182"/>
        <end position="200"/>
    </location>
</feature>
<dbReference type="HAMAP" id="MF_00154">
    <property type="entry name" value="CyoE_CtaB"/>
    <property type="match status" value="1"/>
</dbReference>
<feature type="transmembrane region" description="Helical" evidence="14">
    <location>
        <begin position="212"/>
        <end position="232"/>
    </location>
</feature>
<evidence type="ECO:0000256" key="15">
    <source>
        <dbReference type="SAM" id="MobiDB-lite"/>
    </source>
</evidence>
<dbReference type="CDD" id="cd13957">
    <property type="entry name" value="PT_UbiA_Cox10"/>
    <property type="match status" value="1"/>
</dbReference>
<keyword evidence="7 14" id="KW-1133">Transmembrane helix</keyword>
<keyword evidence="4 14" id="KW-1003">Cell membrane</keyword>
<dbReference type="PANTHER" id="PTHR43448">
    <property type="entry name" value="PROTOHEME IX FARNESYLTRANSFERASE, MITOCHONDRIAL"/>
    <property type="match status" value="1"/>
</dbReference>
<evidence type="ECO:0000256" key="11">
    <source>
        <dbReference type="ARBA" id="ARBA00040810"/>
    </source>
</evidence>
<dbReference type="Proteomes" id="UP001416858">
    <property type="component" value="Unassembled WGS sequence"/>
</dbReference>
<keyword evidence="6 14" id="KW-0812">Transmembrane</keyword>
<comment type="function">
    <text evidence="14">Converts heme B (protoheme IX) to heme O by substitution of the vinyl group on carbon 2 of heme B porphyrin ring with a hydroxyethyl farnesyl side group.</text>
</comment>
<accession>A0ABP9VN05</accession>
<evidence type="ECO:0000256" key="12">
    <source>
        <dbReference type="ARBA" id="ARBA00042475"/>
    </source>
</evidence>
<comment type="pathway">
    <text evidence="2 14">Porphyrin-containing compound metabolism; heme O biosynthesis; heme O from protoheme: step 1/1.</text>
</comment>
<evidence type="ECO:0000256" key="14">
    <source>
        <dbReference type="HAMAP-Rule" id="MF_00154"/>
    </source>
</evidence>
<evidence type="ECO:0000256" key="7">
    <source>
        <dbReference type="ARBA" id="ARBA00022989"/>
    </source>
</evidence>
<dbReference type="EC" id="2.5.1.141" evidence="3 14"/>
<proteinExistence type="inferred from homology"/>
<name>A0ABP9VN05_9BACT</name>
<feature type="region of interest" description="Disordered" evidence="15">
    <location>
        <begin position="23"/>
        <end position="43"/>
    </location>
</feature>
<comment type="subcellular location">
    <subcellularLocation>
        <location evidence="1 14">Cell membrane</location>
        <topology evidence="1 14">Multi-pass membrane protein</topology>
    </subcellularLocation>
</comment>
<keyword evidence="8 14" id="KW-0350">Heme biosynthesis</keyword>
<dbReference type="InterPro" id="IPR006369">
    <property type="entry name" value="Protohaem_IX_farnesylTrfase"/>
</dbReference>
<evidence type="ECO:0000256" key="1">
    <source>
        <dbReference type="ARBA" id="ARBA00004651"/>
    </source>
</evidence>
<feature type="transmembrane region" description="Helical" evidence="14">
    <location>
        <begin position="115"/>
        <end position="135"/>
    </location>
</feature>
<feature type="transmembrane region" description="Helical" evidence="14">
    <location>
        <begin position="89"/>
        <end position="109"/>
    </location>
</feature>
<keyword evidence="5 14" id="KW-0808">Transferase</keyword>
<comment type="catalytic activity">
    <reaction evidence="13 14">
        <text>heme b + (2E,6E)-farnesyl diphosphate + H2O = Fe(II)-heme o + diphosphate</text>
        <dbReference type="Rhea" id="RHEA:28070"/>
        <dbReference type="ChEBI" id="CHEBI:15377"/>
        <dbReference type="ChEBI" id="CHEBI:33019"/>
        <dbReference type="ChEBI" id="CHEBI:60344"/>
        <dbReference type="ChEBI" id="CHEBI:60530"/>
        <dbReference type="ChEBI" id="CHEBI:175763"/>
        <dbReference type="EC" id="2.5.1.141"/>
    </reaction>
</comment>
<evidence type="ECO:0000313" key="17">
    <source>
        <dbReference type="Proteomes" id="UP001416858"/>
    </source>
</evidence>
<organism evidence="16 17">
    <name type="scientific">Novipirellula caenicola</name>
    <dbReference type="NCBI Taxonomy" id="1536901"/>
    <lineage>
        <taxon>Bacteria</taxon>
        <taxon>Pseudomonadati</taxon>
        <taxon>Planctomycetota</taxon>
        <taxon>Planctomycetia</taxon>
        <taxon>Pirellulales</taxon>
        <taxon>Pirellulaceae</taxon>
        <taxon>Novipirellula</taxon>
    </lineage>
</organism>